<feature type="transmembrane region" description="Helical" evidence="24">
    <location>
        <begin position="138"/>
        <end position="158"/>
    </location>
</feature>
<feature type="transmembrane region" description="Helical" evidence="24">
    <location>
        <begin position="382"/>
        <end position="407"/>
    </location>
</feature>
<keyword evidence="7 21" id="KW-0109">Calcium transport</keyword>
<dbReference type="GO" id="GO:0008332">
    <property type="term" value="F:low voltage-gated calcium channel activity"/>
    <property type="evidence" value="ECO:0007669"/>
    <property type="project" value="UniProtKB-ARBA"/>
</dbReference>
<comment type="subcellular location">
    <subcellularLocation>
        <location evidence="2">Cell membrane</location>
        <topology evidence="2">Multi-pass membrane protein</topology>
    </subcellularLocation>
    <subcellularLocation>
        <location evidence="1">Cytoplasm</location>
    </subcellularLocation>
    <subcellularLocation>
        <location evidence="21">Membrane</location>
        <topology evidence="21">Multi-pass membrane protein</topology>
    </subcellularLocation>
</comment>
<comment type="catalytic activity">
    <reaction evidence="18">
        <text>Ca(2+)(in) = Ca(2+)(out)</text>
        <dbReference type="Rhea" id="RHEA:29671"/>
        <dbReference type="ChEBI" id="CHEBI:29108"/>
    </reaction>
</comment>
<evidence type="ECO:0000256" key="3">
    <source>
        <dbReference type="ARBA" id="ARBA00022448"/>
    </source>
</evidence>
<dbReference type="GO" id="GO:0098703">
    <property type="term" value="P:calcium ion import across plasma membrane"/>
    <property type="evidence" value="ECO:0007669"/>
    <property type="project" value="TreeGrafter"/>
</dbReference>
<accession>A0A8C6PK67</accession>
<evidence type="ECO:0000256" key="17">
    <source>
        <dbReference type="ARBA" id="ARBA00023303"/>
    </source>
</evidence>
<keyword evidence="13 24" id="KW-1133">Transmembrane helix</keyword>
<feature type="domain" description="Ion transport" evidence="25">
    <location>
        <begin position="706"/>
        <end position="933"/>
    </location>
</feature>
<dbReference type="FunFam" id="1.10.287.70:FF:000018">
    <property type="entry name" value="Voltage-dependent T-type calcium channel subunit alpha"/>
    <property type="match status" value="1"/>
</dbReference>
<feature type="transmembrane region" description="Helical" evidence="24">
    <location>
        <begin position="354"/>
        <end position="376"/>
    </location>
</feature>
<evidence type="ECO:0000256" key="10">
    <source>
        <dbReference type="ARBA" id="ARBA00022737"/>
    </source>
</evidence>
<proteinExistence type="inferred from homology"/>
<evidence type="ECO:0000256" key="16">
    <source>
        <dbReference type="ARBA" id="ARBA00023180"/>
    </source>
</evidence>
<evidence type="ECO:0000256" key="5">
    <source>
        <dbReference type="ARBA" id="ARBA00022490"/>
    </source>
</evidence>
<dbReference type="InterPro" id="IPR005821">
    <property type="entry name" value="Ion_trans_dom"/>
</dbReference>
<feature type="binding site" evidence="20">
    <location>
        <position position="886"/>
    </location>
    <ligand>
        <name>Ca(2+)</name>
        <dbReference type="ChEBI" id="CHEBI:29108"/>
    </ligand>
</feature>
<dbReference type="GO" id="GO:0046872">
    <property type="term" value="F:metal ion binding"/>
    <property type="evidence" value="ECO:0007669"/>
    <property type="project" value="UniProtKB-KW"/>
</dbReference>
<evidence type="ECO:0000313" key="27">
    <source>
        <dbReference type="Proteomes" id="UP000694548"/>
    </source>
</evidence>
<feature type="transmembrane region" description="Helical" evidence="24">
    <location>
        <begin position="1598"/>
        <end position="1622"/>
    </location>
</feature>
<feature type="compositionally biased region" description="Basic residues" evidence="23">
    <location>
        <begin position="510"/>
        <end position="524"/>
    </location>
</feature>
<feature type="region of interest" description="Disordered" evidence="23">
    <location>
        <begin position="2010"/>
        <end position="2129"/>
    </location>
</feature>
<keyword evidence="12 21" id="KW-0851">Voltage-gated channel</keyword>
<feature type="transmembrane region" description="Helical" evidence="24">
    <location>
        <begin position="828"/>
        <end position="847"/>
    </location>
</feature>
<dbReference type="GO" id="GO:0005737">
    <property type="term" value="C:cytoplasm"/>
    <property type="evidence" value="ECO:0007669"/>
    <property type="project" value="UniProtKB-SubCell"/>
</dbReference>
<feature type="transmembrane region" description="Helical" evidence="24">
    <location>
        <begin position="904"/>
        <end position="927"/>
    </location>
</feature>
<evidence type="ECO:0000256" key="1">
    <source>
        <dbReference type="ARBA" id="ARBA00004496"/>
    </source>
</evidence>
<dbReference type="PANTHER" id="PTHR45628:SF33">
    <property type="entry name" value="VOLTAGE-DEPENDENT T-TYPE CALCIUM CHANNEL SUBUNIT ALPHA-1G"/>
    <property type="match status" value="1"/>
</dbReference>
<dbReference type="Gene3D" id="1.20.120.350">
    <property type="entry name" value="Voltage-gated potassium channels. Chain C"/>
    <property type="match status" value="4"/>
</dbReference>
<dbReference type="GeneTree" id="ENSGT00940000159664"/>
<keyword evidence="5" id="KW-0963">Cytoplasm</keyword>
<feature type="transmembrane region" description="Helical" evidence="24">
    <location>
        <begin position="1634"/>
        <end position="1652"/>
    </location>
</feature>
<reference evidence="26" key="2">
    <citation type="submission" date="2025-08" db="UniProtKB">
        <authorList>
            <consortium name="Ensembl"/>
        </authorList>
    </citation>
    <scope>IDENTIFICATION</scope>
</reference>
<keyword evidence="15 24" id="KW-0472">Membrane</keyword>
<keyword evidence="27" id="KW-1185">Reference proteome</keyword>
<feature type="domain" description="Ion transport" evidence="25">
    <location>
        <begin position="1161"/>
        <end position="1401"/>
    </location>
</feature>
<dbReference type="FunFam" id="1.10.287.70:FF:000029">
    <property type="entry name" value="Voltage-dependent T-type calcium channel subunit alpha"/>
    <property type="match status" value="1"/>
</dbReference>
<evidence type="ECO:0000256" key="6">
    <source>
        <dbReference type="ARBA" id="ARBA00022553"/>
    </source>
</evidence>
<feature type="transmembrane region" description="Helical" evidence="24">
    <location>
        <begin position="707"/>
        <end position="725"/>
    </location>
</feature>
<dbReference type="SUPFAM" id="SSF81324">
    <property type="entry name" value="Voltage-gated potassium channels"/>
    <property type="match status" value="4"/>
</dbReference>
<dbReference type="PRINTS" id="PR00167">
    <property type="entry name" value="CACHANNEL"/>
</dbReference>
<dbReference type="InterPro" id="IPR005445">
    <property type="entry name" value="VDCC_T_a1"/>
</dbReference>
<gene>
    <name evidence="26" type="primary">CACNA1G</name>
</gene>
<comment type="function">
    <text evidence="21">Voltage-sensitive calcium channels (VSCC) mediate the entry of calcium ions into excitable cells and are also involved in a variety of calcium-dependent processes, including muscle contraction, hormone or neurotransmitter release, gene expression, cell motility, cell division and cell death. This channel gives rise to T-type calcium currents. T-type calcium channels belong to the "low-voltage activated (LVA)" group and are strongly blocked by nickel and mibefradil. A particularity of this type of channels is an opening at quite negative potentials, and a voltage-dependent inactivation. T-type channels serve pacemaking functions in both central neurons and cardiac nodal cells and support calcium signaling in secretory cells and vascular smooth muscle. They may also be involved in the modulation of firing patterns of neurons which is important for information processing as well as in cell growth processes.</text>
</comment>
<evidence type="ECO:0000256" key="24">
    <source>
        <dbReference type="SAM" id="Phobius"/>
    </source>
</evidence>
<evidence type="ECO:0000256" key="23">
    <source>
        <dbReference type="SAM" id="MobiDB-lite"/>
    </source>
</evidence>
<feature type="region of interest" description="Disordered" evidence="23">
    <location>
        <begin position="39"/>
        <end position="73"/>
    </location>
</feature>
<evidence type="ECO:0000256" key="4">
    <source>
        <dbReference type="ARBA" id="ARBA00022475"/>
    </source>
</evidence>
<evidence type="ECO:0000256" key="22">
    <source>
        <dbReference type="SAM" id="Coils"/>
    </source>
</evidence>
<feature type="transmembrane region" description="Helical" evidence="24">
    <location>
        <begin position="170"/>
        <end position="194"/>
    </location>
</feature>
<dbReference type="FunFam" id="1.20.120.350:FF:000009">
    <property type="entry name" value="Voltage-dependent T-type calcium channel subunit alpha"/>
    <property type="match status" value="1"/>
</dbReference>
<keyword evidence="11 20" id="KW-0106">Calcium</keyword>
<evidence type="ECO:0000259" key="25">
    <source>
        <dbReference type="Pfam" id="PF00520"/>
    </source>
</evidence>
<feature type="transmembrane region" description="Helical" evidence="24">
    <location>
        <begin position="1269"/>
        <end position="1288"/>
    </location>
</feature>
<comment type="similarity">
    <text evidence="19">Belongs to the calcium channel alpha-1 subunit (TC 1.A.1.11) family. CACNA1G subfamily.</text>
</comment>
<protein>
    <recommendedName>
        <fullName evidence="21">Voltage-dependent T-type calcium channel subunit alpha</fullName>
    </recommendedName>
</protein>
<dbReference type="PANTHER" id="PTHR45628">
    <property type="entry name" value="VOLTAGE-DEPENDENT CALCIUM CHANNEL TYPE A SUBUNIT ALPHA-1"/>
    <property type="match status" value="1"/>
</dbReference>
<keyword evidence="20" id="KW-0479">Metal-binding</keyword>
<evidence type="ECO:0000256" key="20">
    <source>
        <dbReference type="PIRSR" id="PIRSR602077-1"/>
    </source>
</evidence>
<dbReference type="GO" id="GO:0005891">
    <property type="term" value="C:voltage-gated calcium channel complex"/>
    <property type="evidence" value="ECO:0007669"/>
    <property type="project" value="InterPro"/>
</dbReference>
<feature type="domain" description="Ion transport" evidence="25">
    <location>
        <begin position="102"/>
        <end position="418"/>
    </location>
</feature>
<dbReference type="FunFam" id="1.20.120.350:FF:000008">
    <property type="entry name" value="Voltage-dependent T-type calcium channel subunit alpha"/>
    <property type="match status" value="1"/>
</dbReference>
<dbReference type="Proteomes" id="UP000694548">
    <property type="component" value="Chromosome sgr12"/>
</dbReference>
<dbReference type="InterPro" id="IPR050599">
    <property type="entry name" value="VDCC_alpha-1_subunit"/>
</dbReference>
<evidence type="ECO:0000256" key="14">
    <source>
        <dbReference type="ARBA" id="ARBA00023065"/>
    </source>
</evidence>
<feature type="transmembrane region" description="Helical" evidence="24">
    <location>
        <begin position="1169"/>
        <end position="1190"/>
    </location>
</feature>
<evidence type="ECO:0000256" key="2">
    <source>
        <dbReference type="ARBA" id="ARBA00004651"/>
    </source>
</evidence>
<evidence type="ECO:0000256" key="18">
    <source>
        <dbReference type="ARBA" id="ARBA00036634"/>
    </source>
</evidence>
<evidence type="ECO:0000256" key="21">
    <source>
        <dbReference type="RuleBase" id="RU003808"/>
    </source>
</evidence>
<keyword evidence="14" id="KW-0406">Ion transport</keyword>
<evidence type="ECO:0000256" key="8">
    <source>
        <dbReference type="ARBA" id="ARBA00022673"/>
    </source>
</evidence>
<evidence type="ECO:0000256" key="15">
    <source>
        <dbReference type="ARBA" id="ARBA00023136"/>
    </source>
</evidence>
<feature type="transmembrane region" description="Helical" evidence="24">
    <location>
        <begin position="1500"/>
        <end position="1519"/>
    </location>
</feature>
<feature type="compositionally biased region" description="Polar residues" evidence="23">
    <location>
        <begin position="2029"/>
        <end position="2049"/>
    </location>
</feature>
<feature type="coiled-coil region" evidence="22">
    <location>
        <begin position="1703"/>
        <end position="1731"/>
    </location>
</feature>
<feature type="region of interest" description="Disordered" evidence="23">
    <location>
        <begin position="1891"/>
        <end position="1912"/>
    </location>
</feature>
<organism evidence="26 27">
    <name type="scientific">Nothobranchius furzeri</name>
    <name type="common">Turquoise killifish</name>
    <dbReference type="NCBI Taxonomy" id="105023"/>
    <lineage>
        <taxon>Eukaryota</taxon>
        <taxon>Metazoa</taxon>
        <taxon>Chordata</taxon>
        <taxon>Craniata</taxon>
        <taxon>Vertebrata</taxon>
        <taxon>Euteleostomi</taxon>
        <taxon>Actinopterygii</taxon>
        <taxon>Neopterygii</taxon>
        <taxon>Teleostei</taxon>
        <taxon>Neoteleostei</taxon>
        <taxon>Acanthomorphata</taxon>
        <taxon>Ovalentaria</taxon>
        <taxon>Atherinomorphae</taxon>
        <taxon>Cyprinodontiformes</taxon>
        <taxon>Nothobranchiidae</taxon>
        <taxon>Nothobranchius</taxon>
    </lineage>
</organism>
<dbReference type="Ensembl" id="ENSNFUT00015047043.1">
    <property type="protein sequence ID" value="ENSNFUP00015045085.1"/>
    <property type="gene ID" value="ENSNFUG00015017189.1"/>
</dbReference>
<keyword evidence="22" id="KW-0175">Coiled coil</keyword>
<keyword evidence="4" id="KW-1003">Cell membrane</keyword>
<feature type="compositionally biased region" description="Acidic residues" evidence="23">
    <location>
        <begin position="1071"/>
        <end position="1085"/>
    </location>
</feature>
<evidence type="ECO:0000256" key="9">
    <source>
        <dbReference type="ARBA" id="ARBA00022692"/>
    </source>
</evidence>
<dbReference type="FunFam" id="1.10.287.70:FF:000014">
    <property type="entry name" value="Voltage-dependent T-type calcium channel subunit alpha"/>
    <property type="match status" value="1"/>
</dbReference>
<keyword evidence="8 21" id="KW-0107">Calcium channel</keyword>
<keyword evidence="17" id="KW-0407">Ion channel</keyword>
<dbReference type="Pfam" id="PF00520">
    <property type="entry name" value="Ion_trans"/>
    <property type="match status" value="4"/>
</dbReference>
<keyword evidence="10" id="KW-0677">Repeat</keyword>
<feature type="transmembrane region" description="Helical" evidence="24">
    <location>
        <begin position="95"/>
        <end position="118"/>
    </location>
</feature>
<feature type="transmembrane region" description="Helical" evidence="24">
    <location>
        <begin position="225"/>
        <end position="249"/>
    </location>
</feature>
<feature type="domain" description="Ion transport" evidence="25">
    <location>
        <begin position="1463"/>
        <end position="1714"/>
    </location>
</feature>
<dbReference type="GO" id="GO:0008331">
    <property type="term" value="F:high voltage-gated calcium channel activity"/>
    <property type="evidence" value="ECO:0007669"/>
    <property type="project" value="TreeGrafter"/>
</dbReference>
<reference evidence="26" key="1">
    <citation type="submission" date="2014-08" db="EMBL/GenBank/DDBJ databases">
        <authorList>
            <person name="Senf B."/>
            <person name="Petzold A."/>
            <person name="Downie B.R."/>
            <person name="Koch P."/>
            <person name="Platzer M."/>
        </authorList>
    </citation>
    <scope>NUCLEOTIDE SEQUENCE [LARGE SCALE GENOMIC DNA]</scope>
    <source>
        <strain evidence="26">GRZ</strain>
    </source>
</reference>
<sequence>MAEDGGNLSEAPDVGGLEGRSSLPRTFIRLNDLSGLGAGGGERGELVMEPASPAPDGISTDGDEGSTHGGESLPYPTLAPVVFFYMKQTTRPRSWCLKMVSSMLVILLNCVTLGMFHPCEDINCDSERCKILQDFDDFIFAFFAIEMVIKMVALGIFGKKCYLGDTWNRLDFFIVLAGMLEYSLNLQNVSFSAVRTVRVLRPLRAINRVPSMRILVTLLLDTLPMLGNVLLLCFFVFFIFGIVGVQLWAGLLRNRCFVKDNFSFPLSVELGKYFHTENDDENPFICSMPRDNGMRDCGSIPKLYDEGGQQCNLDIDSYNSTDNTTCVNWNQYYTNCSAGLINPFKGAINFDNICYAWIAIFQVITLEGWVDIMYFVMDAHSFYNFIYFILLIIIGSFFMINLCLVVIATQFSETKQRESQLMKEQRVRFMSNASTLASLSEPGSCYDELLKYLVHIIRKGAKQAAHACRFLARRAGLNIANSPPPTEPQRSQSQRRRRKSSRQGSVSVHHMVHHHHQHHHHHYHLGNGSVRDKGSIRCLDGRDIEAGGHSNNGGGPRATTASGYPALAPPFLITAATSDSNLATLSDAAAEAADSPSGSLLSRQLSAHDLSTTSSAMDKASLNLDPEGCPYCAKALANESEVGTEGNEMPGDSDSDGVYEISQDLRDRRDSRQPRKKIRRLGKTAAKAVHFWRLVCDTFRKIVDSKYFGRGIMIAILINTLSMGIEYHEQPEELTNALEISNIVFTSLFSLEMLLKVLVYGPFGYIKNPYNIFDGIIVVISVWEIVGQQGGGLSVLRTFRLMRVLKLVRFMPALQRQLVVLMKTMDNVATFCMLLMLFIFIFSILGMHLFGCKFGSERDGDTLPDRKNFDSLLWAIVTVFQILTQEDWNKVLYNGMASTSPVAALYFIALMTFGNYVLFNLLVAILVEGFQAEEISKREDLHAQLSLIQLPVDSGVLPVNGHVEMKTSLTPPLITHTAATPMPVPKLPVTGDPILGYESRQSSNISIDPSCFDKSLTSTRSSPHPPWSSGSGRTSRRSSWNSLGRAPSYKRQKRQSGERRSLLSGEGDSSSNEEEGGGEEGDGLLEGDNTSLPRTNSMPQSRRGSRHRRMESGRFARILQWMEKKQPEWCRQRDTWSLYLFPQETSTNSGLPLFSVFLQERIFLTLSNYIFTAIFVTEMAVKIVALGFFFGDKAYLRSSWNILDGMLVMISVVDILVSLISNTGTKILGMLRVLRLLRTLRPLRVISRAPGLKLVVETLMSSLKPIGNIVVICCAFFIIFGILGVQLFKGKFFVCQGEDMRNVTNKSDCLQANYKWVRHKYNFDNLGQALMSLFVLASKDGWVDIMYDGLDAVGVDQQPKLNNNPWMLLYFISFLLIVAFFVLNMFVGVVVENFHKCRRHQEAEEAKRREEKRLKRMEKKRRKSLLLEDIMAVEWQVLASQSKPYYSDYCPTRLLIHKMCTSHYLDLFITIVIGLNVITMSMEHYEQPQELDNALKICNYIFTLIFVLESVFKLVAFGFRRFFKDKWNQLDLAIVLLSIMGITLEEIEVNASLPINPTIIRIMRVLRIARVLKLLKMAVGMRALLDTVMQALPQVGNLGLLFMLLFFIFAALGVELFGDLICDELHPCEGLGRYATFRNFGMAFLLLFRVSTGDNWNGIMKDTLRDCAQDTGTCYNTVVSPIYFVSFVLTAQFVLVNVVIAVLMKHLEESNKEAKEEAELEAELEMELQMEGRPTLYSRTLWPAEEITLSTTVLTRRALFDPVSLVIQGSMEGELNLMDNLSGSVCDYYALPPKPNGHSTDKQIPLAEMKALSLASEKSWSLALTDDSAHDDFNPFFLTSLECNVLTVLLFHLLHRSFLHSVLQGSVQSQPEECSQQLTVPIDFFRPISPHSHSDSESVPRQPPPRRTHTLSRTLRRQVTTKSTFPVLSSEDQEVSLITCRGLADSGDIIAEDSSSVDTEGYRDYVSHQESSCLRQLKRFHSADTQGRSTFLPRPHPYSWLDDPRRHSVEVCSAEDPSPQRRSTSTSSGFVSQTDSLQIHSQIPAQASLPSPRRKKKMSPPCISVDPPDELEAQSGLRNTCLRRRAPSSDSKDSFDLGVGEVPVPDGGSPNTKLLTLPSFSFEKTSSEH</sequence>
<reference evidence="26" key="3">
    <citation type="submission" date="2025-09" db="UniProtKB">
        <authorList>
            <consortium name="Ensembl"/>
        </authorList>
    </citation>
    <scope>IDENTIFICATION</scope>
</reference>
<feature type="binding site" evidence="20">
    <location>
        <position position="1340"/>
    </location>
    <ligand>
        <name>Ca(2+)</name>
        <dbReference type="ChEBI" id="CHEBI:29108"/>
    </ligand>
</feature>
<keyword evidence="16" id="KW-0325">Glycoprotein</keyword>
<feature type="transmembrane region" description="Helical" evidence="24">
    <location>
        <begin position="1202"/>
        <end position="1222"/>
    </location>
</feature>
<feature type="compositionally biased region" description="Polar residues" evidence="23">
    <location>
        <begin position="1090"/>
        <end position="1102"/>
    </location>
</feature>
<dbReference type="FunFam" id="1.20.120.350:FF:000007">
    <property type="entry name" value="Voltage-dependent T-type calcium channel subunit alpha"/>
    <property type="match status" value="1"/>
</dbReference>
<dbReference type="InterPro" id="IPR027359">
    <property type="entry name" value="Volt_channel_dom_sf"/>
</dbReference>
<feature type="binding site" evidence="20">
    <location>
        <position position="367"/>
    </location>
    <ligand>
        <name>Ca(2+)</name>
        <dbReference type="ChEBI" id="CHEBI:29108"/>
    </ligand>
</feature>
<feature type="compositionally biased region" description="Polar residues" evidence="23">
    <location>
        <begin position="2109"/>
        <end position="2129"/>
    </location>
</feature>
<keyword evidence="6" id="KW-0597">Phosphoprotein</keyword>
<dbReference type="FunFam" id="1.10.287.70:FF:000032">
    <property type="entry name" value="Voltage-dependent T-type calcium channel subunit alpha"/>
    <property type="match status" value="1"/>
</dbReference>
<evidence type="ECO:0000256" key="7">
    <source>
        <dbReference type="ARBA" id="ARBA00022568"/>
    </source>
</evidence>
<feature type="region of interest" description="Disordered" evidence="23">
    <location>
        <begin position="1006"/>
        <end position="1110"/>
    </location>
</feature>
<evidence type="ECO:0000256" key="11">
    <source>
        <dbReference type="ARBA" id="ARBA00022837"/>
    </source>
</evidence>
<dbReference type="PRINTS" id="PR01629">
    <property type="entry name" value="TVDCCALPHA1"/>
</dbReference>
<feature type="transmembrane region" description="Helical" evidence="24">
    <location>
        <begin position="1682"/>
        <end position="1703"/>
    </location>
</feature>
<dbReference type="InterPro" id="IPR002077">
    <property type="entry name" value="VDCCAlpha1"/>
</dbReference>
<evidence type="ECO:0000256" key="19">
    <source>
        <dbReference type="ARBA" id="ARBA00061006"/>
    </source>
</evidence>
<dbReference type="FunFam" id="1.20.120.350:FF:000012">
    <property type="entry name" value="Voltage-dependent T-type calcium channel subunit alpha"/>
    <property type="match status" value="1"/>
</dbReference>
<evidence type="ECO:0000256" key="12">
    <source>
        <dbReference type="ARBA" id="ARBA00022882"/>
    </source>
</evidence>
<evidence type="ECO:0000313" key="26">
    <source>
        <dbReference type="Ensembl" id="ENSNFUP00015045085.1"/>
    </source>
</evidence>
<evidence type="ECO:0000256" key="13">
    <source>
        <dbReference type="ARBA" id="ARBA00022989"/>
    </source>
</evidence>
<feature type="transmembrane region" description="Helical" evidence="24">
    <location>
        <begin position="1463"/>
        <end position="1480"/>
    </location>
</feature>
<feature type="region of interest" description="Disordered" evidence="23">
    <location>
        <begin position="1"/>
        <end position="21"/>
    </location>
</feature>
<keyword evidence="3" id="KW-0813">Transport</keyword>
<keyword evidence="9 24" id="KW-0812">Transmembrane</keyword>
<name>A0A8C6PK67_NOTFU</name>
<feature type="transmembrane region" description="Helical" evidence="24">
    <location>
        <begin position="737"/>
        <end position="758"/>
    </location>
</feature>
<feature type="transmembrane region" description="Helical" evidence="24">
    <location>
        <begin position="1368"/>
        <end position="1391"/>
    </location>
</feature>
<feature type="compositionally biased region" description="Low complexity" evidence="23">
    <location>
        <begin position="1027"/>
        <end position="1039"/>
    </location>
</feature>
<dbReference type="Gene3D" id="1.10.287.70">
    <property type="match status" value="4"/>
</dbReference>
<feature type="region of interest" description="Disordered" evidence="23">
    <location>
        <begin position="479"/>
        <end position="530"/>
    </location>
</feature>